<keyword evidence="8" id="KW-1185">Reference proteome</keyword>
<reference evidence="7 8" key="1">
    <citation type="submission" date="2018-04" db="EMBL/GenBank/DDBJ databases">
        <title>Novel species isolated from glacier.</title>
        <authorList>
            <person name="Liu Q."/>
            <person name="Xin Y.-H."/>
        </authorList>
    </citation>
    <scope>NUCLEOTIDE SEQUENCE [LARGE SCALE GENOMIC DNA]</scope>
    <source>
        <strain evidence="7 8">GT1R17</strain>
    </source>
</reference>
<dbReference type="InterPro" id="IPR007267">
    <property type="entry name" value="GtrA_DPMS_TM"/>
</dbReference>
<sequence length="137" mass="15125">MKNATLVSTYLVFALAATVVNLGSQMLSIACYTGLYAVPVSMIIGTAAGLLLKYILDKRYIFKVETKNLAHDGILFALYTGMGLITTAIFWSVEYAFHLIFSDDKMRYLGGALGLAIGYVLKYQLDKRYVFQQAAAK</sequence>
<dbReference type="GO" id="GO:0016020">
    <property type="term" value="C:membrane"/>
    <property type="evidence" value="ECO:0007669"/>
    <property type="project" value="UniProtKB-SubCell"/>
</dbReference>
<dbReference type="Pfam" id="PF04138">
    <property type="entry name" value="GtrA_DPMS_TM"/>
    <property type="match status" value="1"/>
</dbReference>
<keyword evidence="3 5" id="KW-1133">Transmembrane helix</keyword>
<evidence type="ECO:0000256" key="1">
    <source>
        <dbReference type="ARBA" id="ARBA00004141"/>
    </source>
</evidence>
<evidence type="ECO:0000256" key="2">
    <source>
        <dbReference type="ARBA" id="ARBA00022692"/>
    </source>
</evidence>
<feature type="transmembrane region" description="Helical" evidence="5">
    <location>
        <begin position="105"/>
        <end position="121"/>
    </location>
</feature>
<dbReference type="OrthoDB" id="565050at2"/>
<keyword evidence="4 5" id="KW-0472">Membrane</keyword>
<accession>A0A2T5MHF1</accession>
<name>A0A2T5MHF1_9GAMM</name>
<comment type="subcellular location">
    <subcellularLocation>
        <location evidence="1">Membrane</location>
        <topology evidence="1">Multi-pass membrane protein</topology>
    </subcellularLocation>
</comment>
<dbReference type="PROSITE" id="PS51257">
    <property type="entry name" value="PROKAR_LIPOPROTEIN"/>
    <property type="match status" value="1"/>
</dbReference>
<dbReference type="EMBL" id="QANS01000002">
    <property type="protein sequence ID" value="PTU31987.1"/>
    <property type="molecule type" value="Genomic_DNA"/>
</dbReference>
<gene>
    <name evidence="7" type="ORF">CJD38_04730</name>
</gene>
<keyword evidence="2 5" id="KW-0812">Transmembrane</keyword>
<dbReference type="GO" id="GO:0000271">
    <property type="term" value="P:polysaccharide biosynthetic process"/>
    <property type="evidence" value="ECO:0007669"/>
    <property type="project" value="InterPro"/>
</dbReference>
<evidence type="ECO:0000256" key="5">
    <source>
        <dbReference type="SAM" id="Phobius"/>
    </source>
</evidence>
<evidence type="ECO:0000313" key="7">
    <source>
        <dbReference type="EMBL" id="PTU31987.1"/>
    </source>
</evidence>
<dbReference type="Proteomes" id="UP000244248">
    <property type="component" value="Unassembled WGS sequence"/>
</dbReference>
<dbReference type="NCBIfam" id="NF037976">
    <property type="entry name" value="gtrA_1"/>
    <property type="match status" value="1"/>
</dbReference>
<feature type="transmembrane region" description="Helical" evidence="5">
    <location>
        <begin position="73"/>
        <end position="93"/>
    </location>
</feature>
<feature type="transmembrane region" description="Helical" evidence="5">
    <location>
        <begin position="26"/>
        <end position="52"/>
    </location>
</feature>
<evidence type="ECO:0000259" key="6">
    <source>
        <dbReference type="Pfam" id="PF04138"/>
    </source>
</evidence>
<comment type="caution">
    <text evidence="7">The sequence shown here is derived from an EMBL/GenBank/DDBJ whole genome shotgun (WGS) entry which is preliminary data.</text>
</comment>
<dbReference type="AlphaFoldDB" id="A0A2T5MHF1"/>
<proteinExistence type="predicted"/>
<evidence type="ECO:0000256" key="3">
    <source>
        <dbReference type="ARBA" id="ARBA00022989"/>
    </source>
</evidence>
<evidence type="ECO:0000256" key="4">
    <source>
        <dbReference type="ARBA" id="ARBA00023136"/>
    </source>
</evidence>
<dbReference type="RefSeq" id="WP_107939178.1">
    <property type="nucleotide sequence ID" value="NZ_QANS01000002.1"/>
</dbReference>
<feature type="domain" description="GtrA/DPMS transmembrane" evidence="6">
    <location>
        <begin position="10"/>
        <end position="131"/>
    </location>
</feature>
<organism evidence="7 8">
    <name type="scientific">Stenotrophobium rhamnosiphilum</name>
    <dbReference type="NCBI Taxonomy" id="2029166"/>
    <lineage>
        <taxon>Bacteria</taxon>
        <taxon>Pseudomonadati</taxon>
        <taxon>Pseudomonadota</taxon>
        <taxon>Gammaproteobacteria</taxon>
        <taxon>Nevskiales</taxon>
        <taxon>Nevskiaceae</taxon>
        <taxon>Stenotrophobium</taxon>
    </lineage>
</organism>
<evidence type="ECO:0000313" key="8">
    <source>
        <dbReference type="Proteomes" id="UP000244248"/>
    </source>
</evidence>
<protein>
    <recommendedName>
        <fullName evidence="6">GtrA/DPMS transmembrane domain-containing protein</fullName>
    </recommendedName>
</protein>